<sequence>MSSIKVVNAADIPARTSRHSKTSPLREKIAALTPETSLFVLYYCEELDEGYKASTIAQIAGRMTKESSQYKYSVQSESAKNGCYIICKAKS</sequence>
<dbReference type="Proteomes" id="UP000297591">
    <property type="component" value="Segment"/>
</dbReference>
<gene>
    <name evidence="2" type="ORF">SXFG_00174</name>
</gene>
<proteinExistence type="predicted"/>
<evidence type="ECO:0000256" key="1">
    <source>
        <dbReference type="SAM" id="MobiDB-lite"/>
    </source>
</evidence>
<protein>
    <submittedName>
        <fullName evidence="2">Uncharacterized protein</fullName>
    </submittedName>
</protein>
<evidence type="ECO:0000313" key="2">
    <source>
        <dbReference type="EMBL" id="AET72724.1"/>
    </source>
</evidence>
<feature type="region of interest" description="Disordered" evidence="1">
    <location>
        <begin position="1"/>
        <end position="23"/>
    </location>
</feature>
<organism evidence="2 3">
    <name type="scientific">Synechococcus phage S-CAM8</name>
    <dbReference type="NCBI Taxonomy" id="754038"/>
    <lineage>
        <taxon>Viruses</taxon>
        <taxon>Duplodnaviria</taxon>
        <taxon>Heunggongvirae</taxon>
        <taxon>Uroviricota</taxon>
        <taxon>Caudoviricetes</taxon>
        <taxon>Pantevenvirales</taxon>
        <taxon>Kyanoviridae</taxon>
        <taxon>Neritesvirus</taxon>
        <taxon>Neritesvirus scam8</taxon>
    </lineage>
</organism>
<accession>G8EY34</accession>
<evidence type="ECO:0000313" key="3">
    <source>
        <dbReference type="Proteomes" id="UP000297591"/>
    </source>
</evidence>
<dbReference type="EMBL" id="JF974299">
    <property type="protein sequence ID" value="AET72724.1"/>
    <property type="molecule type" value="Genomic_DNA"/>
</dbReference>
<name>G8EY34_9CAUD</name>
<reference evidence="2 3" key="1">
    <citation type="submission" date="2010-12" db="EMBL/GenBank/DDBJ databases">
        <title>The Genome Sequence of Synechococcus phage S-CAM8 0608SB47.</title>
        <authorList>
            <consortium name="The Broad Institute Genome Sequencing Platform"/>
            <person name="Henn M.R."/>
            <person name="Martiny J."/>
            <person name="Weihe C."/>
            <person name="Levin J."/>
            <person name="Malboeuf C."/>
            <person name="Casali M."/>
            <person name="Russ C."/>
            <person name="Lennon N."/>
            <person name="Chapman S.B."/>
            <person name="Erlich R."/>
            <person name="Young S.K."/>
            <person name="Yandava C."/>
            <person name="Zeng Q."/>
            <person name="Alvarado L."/>
            <person name="Anderson S."/>
            <person name="Berlin A."/>
            <person name="Chen Z."/>
            <person name="Freedman E."/>
            <person name="Gellesch M."/>
            <person name="Goldberg J."/>
            <person name="Green L."/>
            <person name="Griggs A."/>
            <person name="Gujja S."/>
            <person name="Heilman E.R."/>
            <person name="Heiman D."/>
            <person name="Hollinger A."/>
            <person name="Howarth C."/>
            <person name="Larson L."/>
            <person name="Mehta T."/>
            <person name="Pearson M."/>
            <person name="Roberts A."/>
            <person name="Ryan E."/>
            <person name="Saif S."/>
            <person name="Shea T."/>
            <person name="Shenoy N."/>
            <person name="Sisk P."/>
            <person name="Stolte C."/>
            <person name="Sykes S."/>
            <person name="White J."/>
            <person name="Haas B."/>
            <person name="Nusbaum C."/>
            <person name="Birren B."/>
        </authorList>
    </citation>
    <scope>NUCLEOTIDE SEQUENCE [LARGE SCALE GENOMIC DNA]</scope>
    <source>
        <strain evidence="2 3">0608SB47</strain>
    </source>
</reference>